<dbReference type="GO" id="GO:0006260">
    <property type="term" value="P:DNA replication"/>
    <property type="evidence" value="ECO:0007669"/>
    <property type="project" value="UniProtKB-KW"/>
</dbReference>
<feature type="domain" description="AAA+ ATPase" evidence="5">
    <location>
        <begin position="154"/>
        <end position="293"/>
    </location>
</feature>
<dbReference type="AlphaFoldDB" id="A0A9P8P6P8"/>
<dbReference type="EMBL" id="JAEUBE010000295">
    <property type="protein sequence ID" value="KAH3666302.1"/>
    <property type="molecule type" value="Genomic_DNA"/>
</dbReference>
<dbReference type="PANTHER" id="PTHR23389:SF3">
    <property type="entry name" value="CHROMOSOME TRANSMISSION FIDELITY PROTEIN 18 HOMOLOG"/>
    <property type="match status" value="1"/>
</dbReference>
<dbReference type="GO" id="GO:0005634">
    <property type="term" value="C:nucleus"/>
    <property type="evidence" value="ECO:0007669"/>
    <property type="project" value="TreeGrafter"/>
</dbReference>
<dbReference type="Pfam" id="PF00004">
    <property type="entry name" value="AAA"/>
    <property type="match status" value="1"/>
</dbReference>
<protein>
    <recommendedName>
        <fullName evidence="5">AAA+ ATPase domain-containing protein</fullName>
    </recommendedName>
</protein>
<dbReference type="OrthoDB" id="2195431at2759"/>
<evidence type="ECO:0000256" key="3">
    <source>
        <dbReference type="ARBA" id="ARBA00022840"/>
    </source>
</evidence>
<evidence type="ECO:0000313" key="6">
    <source>
        <dbReference type="EMBL" id="KAH3666302.1"/>
    </source>
</evidence>
<dbReference type="Gene3D" id="3.40.50.300">
    <property type="entry name" value="P-loop containing nucleotide triphosphate hydrolases"/>
    <property type="match status" value="1"/>
</dbReference>
<evidence type="ECO:0000259" key="5">
    <source>
        <dbReference type="SMART" id="SM00382"/>
    </source>
</evidence>
<dbReference type="InterPro" id="IPR027417">
    <property type="entry name" value="P-loop_NTPase"/>
</dbReference>
<keyword evidence="7" id="KW-1185">Reference proteome</keyword>
<dbReference type="GeneID" id="70236456"/>
<dbReference type="PANTHER" id="PTHR23389">
    <property type="entry name" value="CHROMOSOME TRANSMISSION FIDELITY FACTOR 18"/>
    <property type="match status" value="1"/>
</dbReference>
<evidence type="ECO:0000313" key="7">
    <source>
        <dbReference type="Proteomes" id="UP000769157"/>
    </source>
</evidence>
<sequence length="685" mass="78449">MGSLLQFNFSSSLLAGNANPAIPFDNGLAGDGHKVAVLSSGKTTTLKPRIRKTDTYEPERDNTELINIHRLLSKIEIEEKVAEKSSELVPKKLENKFKKTSFKLWTEKYRPSSFLDLIGNERTNRIILQWINQWNQVVFNKSCTETDDIYNRPDKRILLIHGPPGIGKTSIAHVIAKQLDYEVREINASDERAGVVVQDKIKNAMKNNSLTGKPVCLILDEVDGATENGFINVLVDLVNKDRRDTASIGLDGRKKQEKSILRRPIIALCNDVYSPVLEKLRPLCDTIAFRKSHSRLIKSKLKKICERENIVTEDRVLDAIIESTEGDLRNCINFLQFNSAATTLDLDSSSKDTQIGWFVQLDNILMRSAKVSKQEQFRKVFQSLSASAQVDRVASGCFNVLLDTDADVEKLSEISDWLYFQDAMSSRFNFFEAQDLSFYQSVAPMAVFQRLNEIRHASEKKYNYRSRDTFFEVKKQTTEVLQRLKHNNSLSNRWRFANREQLVGYELPLLNTILVPDVSFRQIEMVGAGTKLKRITELIRAYSLRIDVTKNEYGSIDAHFRPALNLFTRLSIKQQQIMGRLHKELLADYIREQETKQIERKRKGPDPLDKKPAKKATFGSSVEYFKNKCKESSGQSDNNNSKHQDAGLSDDQNEAQADYRIWVKYHEGFSNAVRREITWNGLFII</sequence>
<keyword evidence="1" id="KW-0235">DNA replication</keyword>
<dbReference type="InterPro" id="IPR047854">
    <property type="entry name" value="RFC_lid"/>
</dbReference>
<dbReference type="RefSeq" id="XP_046061506.1">
    <property type="nucleotide sequence ID" value="XM_046205575.1"/>
</dbReference>
<dbReference type="GO" id="GO:0005524">
    <property type="term" value="F:ATP binding"/>
    <property type="evidence" value="ECO:0007669"/>
    <property type="project" value="UniProtKB-KW"/>
</dbReference>
<evidence type="ECO:0000256" key="2">
    <source>
        <dbReference type="ARBA" id="ARBA00022741"/>
    </source>
</evidence>
<reference evidence="6" key="2">
    <citation type="submission" date="2021-01" db="EMBL/GenBank/DDBJ databases">
        <authorList>
            <person name="Schikora-Tamarit M.A."/>
        </authorList>
    </citation>
    <scope>NUCLEOTIDE SEQUENCE</scope>
    <source>
        <strain evidence="6">CBS6075</strain>
    </source>
</reference>
<proteinExistence type="predicted"/>
<keyword evidence="3" id="KW-0067">ATP-binding</keyword>
<dbReference type="Proteomes" id="UP000769157">
    <property type="component" value="Unassembled WGS sequence"/>
</dbReference>
<comment type="caution">
    <text evidence="6">The sequence shown here is derived from an EMBL/GenBank/DDBJ whole genome shotgun (WGS) entry which is preliminary data.</text>
</comment>
<accession>A0A9P8P6P8</accession>
<evidence type="ECO:0000256" key="1">
    <source>
        <dbReference type="ARBA" id="ARBA00022705"/>
    </source>
</evidence>
<evidence type="ECO:0000256" key="4">
    <source>
        <dbReference type="SAM" id="MobiDB-lite"/>
    </source>
</evidence>
<feature type="region of interest" description="Disordered" evidence="4">
    <location>
        <begin position="629"/>
        <end position="652"/>
    </location>
</feature>
<name>A0A9P8P6P8_9ASCO</name>
<dbReference type="InterPro" id="IPR003959">
    <property type="entry name" value="ATPase_AAA_core"/>
</dbReference>
<dbReference type="Gene3D" id="1.10.8.60">
    <property type="match status" value="1"/>
</dbReference>
<dbReference type="CDD" id="cd00009">
    <property type="entry name" value="AAA"/>
    <property type="match status" value="1"/>
</dbReference>
<dbReference type="SMART" id="SM00382">
    <property type="entry name" value="AAA"/>
    <property type="match status" value="1"/>
</dbReference>
<gene>
    <name evidence="6" type="ORF">OGAPHI_004491</name>
</gene>
<organism evidence="6 7">
    <name type="scientific">Ogataea philodendri</name>
    <dbReference type="NCBI Taxonomy" id="1378263"/>
    <lineage>
        <taxon>Eukaryota</taxon>
        <taxon>Fungi</taxon>
        <taxon>Dikarya</taxon>
        <taxon>Ascomycota</taxon>
        <taxon>Saccharomycotina</taxon>
        <taxon>Pichiomycetes</taxon>
        <taxon>Pichiales</taxon>
        <taxon>Pichiaceae</taxon>
        <taxon>Ogataea</taxon>
    </lineage>
</organism>
<keyword evidence="2" id="KW-0547">Nucleotide-binding</keyword>
<dbReference type="InterPro" id="IPR003593">
    <property type="entry name" value="AAA+_ATPase"/>
</dbReference>
<reference evidence="6" key="1">
    <citation type="journal article" date="2021" name="Open Biol.">
        <title>Shared evolutionary footprints suggest mitochondrial oxidative damage underlies multiple complex I losses in fungi.</title>
        <authorList>
            <person name="Schikora-Tamarit M.A."/>
            <person name="Marcet-Houben M."/>
            <person name="Nosek J."/>
            <person name="Gabaldon T."/>
        </authorList>
    </citation>
    <scope>NUCLEOTIDE SEQUENCE</scope>
    <source>
        <strain evidence="6">CBS6075</strain>
    </source>
</reference>
<dbReference type="SUPFAM" id="SSF52540">
    <property type="entry name" value="P-loop containing nucleoside triphosphate hydrolases"/>
    <property type="match status" value="1"/>
</dbReference>
<dbReference type="GO" id="GO:0016887">
    <property type="term" value="F:ATP hydrolysis activity"/>
    <property type="evidence" value="ECO:0007669"/>
    <property type="project" value="InterPro"/>
</dbReference>
<dbReference type="CDD" id="cd18140">
    <property type="entry name" value="HLD_clamp_RFC"/>
    <property type="match status" value="1"/>
</dbReference>
<dbReference type="GO" id="GO:0003677">
    <property type="term" value="F:DNA binding"/>
    <property type="evidence" value="ECO:0007669"/>
    <property type="project" value="TreeGrafter"/>
</dbReference>
<dbReference type="Pfam" id="PF25361">
    <property type="entry name" value="AAA_lid_RFC1"/>
    <property type="match status" value="1"/>
</dbReference>